<evidence type="ECO:0000259" key="1">
    <source>
        <dbReference type="PROSITE" id="PS50943"/>
    </source>
</evidence>
<evidence type="ECO:0000313" key="3">
    <source>
        <dbReference type="Proteomes" id="UP000280791"/>
    </source>
</evidence>
<dbReference type="Proteomes" id="UP000280791">
    <property type="component" value="Unassembled WGS sequence"/>
</dbReference>
<dbReference type="AlphaFoldDB" id="A0A497YLT7"/>
<keyword evidence="3" id="KW-1185">Reference proteome</keyword>
<dbReference type="CDD" id="cd00093">
    <property type="entry name" value="HTH_XRE"/>
    <property type="match status" value="1"/>
</dbReference>
<reference evidence="2 3" key="1">
    <citation type="submission" date="2018-10" db="EMBL/GenBank/DDBJ databases">
        <title>Genomic Encyclopedia of Type Strains, Phase IV (KMG-IV): sequencing the most valuable type-strain genomes for metagenomic binning, comparative biology and taxonomic classification.</title>
        <authorList>
            <person name="Goeker M."/>
        </authorList>
    </citation>
    <scope>NUCLEOTIDE SEQUENCE [LARGE SCALE GENOMIC DNA]</scope>
    <source>
        <strain evidence="2 3">DSM 20549</strain>
    </source>
</reference>
<dbReference type="PROSITE" id="PS50943">
    <property type="entry name" value="HTH_CROC1"/>
    <property type="match status" value="1"/>
</dbReference>
<proteinExistence type="predicted"/>
<feature type="domain" description="HTH cro/C1-type" evidence="1">
    <location>
        <begin position="17"/>
        <end position="71"/>
    </location>
</feature>
<dbReference type="InterPro" id="IPR001387">
    <property type="entry name" value="Cro/C1-type_HTH"/>
</dbReference>
<dbReference type="Pfam" id="PF12844">
    <property type="entry name" value="HTH_19"/>
    <property type="match status" value="1"/>
</dbReference>
<dbReference type="GO" id="GO:0003677">
    <property type="term" value="F:DNA binding"/>
    <property type="evidence" value="ECO:0007669"/>
    <property type="project" value="InterPro"/>
</dbReference>
<name>A0A497YLT7_9BACL</name>
<dbReference type="OrthoDB" id="2428681at2"/>
<dbReference type="SUPFAM" id="SSF47413">
    <property type="entry name" value="lambda repressor-like DNA-binding domains"/>
    <property type="match status" value="1"/>
</dbReference>
<dbReference type="RefSeq" id="WP_121301332.1">
    <property type="nucleotide sequence ID" value="NZ_QBEW01000083.1"/>
</dbReference>
<dbReference type="EMBL" id="RCCP01000009">
    <property type="protein sequence ID" value="RLJ81362.1"/>
    <property type="molecule type" value="Genomic_DNA"/>
</dbReference>
<dbReference type="Gene3D" id="1.10.260.40">
    <property type="entry name" value="lambda repressor-like DNA-binding domains"/>
    <property type="match status" value="1"/>
</dbReference>
<organism evidence="2 3">
    <name type="scientific">Planococcus citreus</name>
    <dbReference type="NCBI Taxonomy" id="1373"/>
    <lineage>
        <taxon>Bacteria</taxon>
        <taxon>Bacillati</taxon>
        <taxon>Bacillota</taxon>
        <taxon>Bacilli</taxon>
        <taxon>Bacillales</taxon>
        <taxon>Caryophanaceae</taxon>
        <taxon>Planococcus</taxon>
    </lineage>
</organism>
<dbReference type="SMART" id="SM00530">
    <property type="entry name" value="HTH_XRE"/>
    <property type="match status" value="1"/>
</dbReference>
<accession>A0A497YLT7</accession>
<comment type="caution">
    <text evidence="2">The sequence shown here is derived from an EMBL/GenBank/DDBJ whole genome shotgun (WGS) entry which is preliminary data.</text>
</comment>
<protein>
    <submittedName>
        <fullName evidence="2">Helix-turn-helix protein</fullName>
    </submittedName>
</protein>
<sequence>MPPKNEKDLYIKIGEALKSIRKEKNLTITDIHAMSEFHSSTISLIERGKQNVSIGWLIHYANILEIDPTEIFLRAFKDDFQEMQLQKMYERFGTYTPESDNDENS</sequence>
<dbReference type="InterPro" id="IPR010982">
    <property type="entry name" value="Lambda_DNA-bd_dom_sf"/>
</dbReference>
<evidence type="ECO:0000313" key="2">
    <source>
        <dbReference type="EMBL" id="RLJ81362.1"/>
    </source>
</evidence>
<gene>
    <name evidence="2" type="ORF">DFR62_3407</name>
</gene>